<dbReference type="InterPro" id="IPR001296">
    <property type="entry name" value="Glyco_trans_1"/>
</dbReference>
<dbReference type="EMBL" id="DQID01000028">
    <property type="protein sequence ID" value="HCT13431.1"/>
    <property type="molecule type" value="Genomic_DNA"/>
</dbReference>
<dbReference type="CDD" id="cd03801">
    <property type="entry name" value="GT4_PimA-like"/>
    <property type="match status" value="1"/>
</dbReference>
<dbReference type="Gene3D" id="3.40.50.2000">
    <property type="entry name" value="Glycogen Phosphorylase B"/>
    <property type="match status" value="2"/>
</dbReference>
<evidence type="ECO:0000256" key="4">
    <source>
        <dbReference type="SAM" id="MobiDB-lite"/>
    </source>
</evidence>
<gene>
    <name evidence="7" type="ORF">DIW82_01190</name>
</gene>
<feature type="domain" description="Glycosyl transferase family 1" evidence="5">
    <location>
        <begin position="239"/>
        <end position="396"/>
    </location>
</feature>
<dbReference type="PANTHER" id="PTHR12526:SF640">
    <property type="entry name" value="COLANIC ACID BIOSYNTHESIS GLYCOSYLTRANSFERASE WCAL-RELATED"/>
    <property type="match status" value="1"/>
</dbReference>
<evidence type="ECO:0000256" key="3">
    <source>
        <dbReference type="ARBA" id="ARBA00022679"/>
    </source>
</evidence>
<dbReference type="Pfam" id="PF00534">
    <property type="entry name" value="Glycos_transf_1"/>
    <property type="match status" value="1"/>
</dbReference>
<evidence type="ECO:0000256" key="2">
    <source>
        <dbReference type="ARBA" id="ARBA00022676"/>
    </source>
</evidence>
<proteinExistence type="inferred from homology"/>
<feature type="region of interest" description="Disordered" evidence="4">
    <location>
        <begin position="1"/>
        <end position="27"/>
    </location>
</feature>
<evidence type="ECO:0000259" key="6">
    <source>
        <dbReference type="Pfam" id="PF13439"/>
    </source>
</evidence>
<reference evidence="7 8" key="1">
    <citation type="journal article" date="2018" name="Nat. Biotechnol.">
        <title>A standardized bacterial taxonomy based on genome phylogeny substantially revises the tree of life.</title>
        <authorList>
            <person name="Parks D.H."/>
            <person name="Chuvochina M."/>
            <person name="Waite D.W."/>
            <person name="Rinke C."/>
            <person name="Skarshewski A."/>
            <person name="Chaumeil P.A."/>
            <person name="Hugenholtz P."/>
        </authorList>
    </citation>
    <scope>NUCLEOTIDE SEQUENCE [LARGE SCALE GENOMIC DNA]</scope>
    <source>
        <strain evidence="7">UBA11247</strain>
    </source>
</reference>
<name>A0A3D4SWQ1_9CORY</name>
<evidence type="ECO:0000259" key="5">
    <source>
        <dbReference type="Pfam" id="PF00534"/>
    </source>
</evidence>
<keyword evidence="3 7" id="KW-0808">Transferase</keyword>
<dbReference type="Pfam" id="PF13439">
    <property type="entry name" value="Glyco_transf_4"/>
    <property type="match status" value="1"/>
</dbReference>
<feature type="domain" description="Glycosyltransferase subfamily 4-like N-terminal" evidence="6">
    <location>
        <begin position="52"/>
        <end position="221"/>
    </location>
</feature>
<comment type="caution">
    <text evidence="7">The sequence shown here is derived from an EMBL/GenBank/DDBJ whole genome shotgun (WGS) entry which is preliminary data.</text>
</comment>
<protein>
    <submittedName>
        <fullName evidence="7">Glycosyl transferase</fullName>
    </submittedName>
</protein>
<dbReference type="PANTHER" id="PTHR12526">
    <property type="entry name" value="GLYCOSYLTRANSFERASE"/>
    <property type="match status" value="1"/>
</dbReference>
<evidence type="ECO:0000313" key="8">
    <source>
        <dbReference type="Proteomes" id="UP000261739"/>
    </source>
</evidence>
<comment type="similarity">
    <text evidence="1">Belongs to the glycosyltransferase group 1 family. Glycosyltransferase 4 subfamily.</text>
</comment>
<dbReference type="AlphaFoldDB" id="A0A3D4SWQ1"/>
<evidence type="ECO:0000256" key="1">
    <source>
        <dbReference type="ARBA" id="ARBA00009481"/>
    </source>
</evidence>
<sequence length="417" mass="45293">MAADRSVPAGQERATTTVTVEHRDGPPPGATLTSIMRVLLLCWRDVGHPEGGGSEVYLERVAEYLADPAHGGHDVTVCTARYPGSVRTERRNGVTYVRGGGKITVYTTAWWYMLRHRFGPASGRFDVAVDTQNGMPFFARIFAGMFGGARTILLTHHCHREQWPDAGPVVSRVGWFVESRLSPLVNRDVPYVTVSDSSRRELEDLGVDPGRIRIIHNGVDVPEELQAGRTLPPRPEVTPGGAPHLVTLSRLTPLKQIEHAVDALAGILPAYPGAVLDIVGDGWWADNLHRYVADRGLGGHVVFHGHVDGDDKQRLLAGAALHLMPSRKEGWGLAVIEAGLHGVPTVGYSTSAGLRDSVVAGETGVLVDDRDAFTAAVRELLDNDGLRRRLGEAARTRALGFSWDATGAAWRDLIEHR</sequence>
<dbReference type="Proteomes" id="UP000261739">
    <property type="component" value="Unassembled WGS sequence"/>
</dbReference>
<keyword evidence="2" id="KW-0328">Glycosyltransferase</keyword>
<dbReference type="SUPFAM" id="SSF53756">
    <property type="entry name" value="UDP-Glycosyltransferase/glycogen phosphorylase"/>
    <property type="match status" value="1"/>
</dbReference>
<dbReference type="InterPro" id="IPR028098">
    <property type="entry name" value="Glyco_trans_4-like_N"/>
</dbReference>
<organism evidence="7 8">
    <name type="scientific">Corynebacterium nuruki</name>
    <dbReference type="NCBI Taxonomy" id="1032851"/>
    <lineage>
        <taxon>Bacteria</taxon>
        <taxon>Bacillati</taxon>
        <taxon>Actinomycetota</taxon>
        <taxon>Actinomycetes</taxon>
        <taxon>Mycobacteriales</taxon>
        <taxon>Corynebacteriaceae</taxon>
        <taxon>Corynebacterium</taxon>
    </lineage>
</organism>
<evidence type="ECO:0000313" key="7">
    <source>
        <dbReference type="EMBL" id="HCT13431.1"/>
    </source>
</evidence>
<accession>A0A3D4SWQ1</accession>
<dbReference type="GO" id="GO:0016757">
    <property type="term" value="F:glycosyltransferase activity"/>
    <property type="evidence" value="ECO:0007669"/>
    <property type="project" value="UniProtKB-KW"/>
</dbReference>
<dbReference type="STRING" id="863239.GCA_000213935_01462"/>